<feature type="domain" description="Lipocalin/cytosolic fatty-acid binding" evidence="7">
    <location>
        <begin position="229"/>
        <end position="367"/>
    </location>
</feature>
<feature type="chain" id="PRO_5040205576" description="Lipocalin/cytosolic fatty-acid binding domain-containing protein" evidence="6">
    <location>
        <begin position="34"/>
        <end position="2877"/>
    </location>
</feature>
<evidence type="ECO:0000259" key="7">
    <source>
        <dbReference type="Pfam" id="PF00061"/>
    </source>
</evidence>
<comment type="similarity">
    <text evidence="5">Belongs to the calycin superfamily. Triabin family.</text>
</comment>
<dbReference type="Pfam" id="PF08212">
    <property type="entry name" value="Lipocalin_2"/>
    <property type="match status" value="5"/>
</dbReference>
<evidence type="ECO:0000313" key="9">
    <source>
        <dbReference type="EMBL" id="CAG9789457.1"/>
    </source>
</evidence>
<feature type="domain" description="Lipocalin/cytosolic fatty-acid binding" evidence="7">
    <location>
        <begin position="767"/>
        <end position="880"/>
    </location>
</feature>
<keyword evidence="3 6" id="KW-0732">Signal</keyword>
<dbReference type="PANTHER" id="PTHR10612">
    <property type="entry name" value="APOLIPOPROTEIN D"/>
    <property type="match status" value="1"/>
</dbReference>
<evidence type="ECO:0000313" key="10">
    <source>
        <dbReference type="Proteomes" id="UP001153714"/>
    </source>
</evidence>
<dbReference type="InterPro" id="IPR012674">
    <property type="entry name" value="Calycin"/>
</dbReference>
<sequence length="2877" mass="322563">MDCGWCIKNYDLTMFKMFLLVLSLLGLCRISVGQLIQFGQCNENIDLDANFNYENILGNWHELRTTEMLSGECSHYQFNEDNTVVRNSVNENFEDTLTGIVEVENNTAKMTVNWSSSSGSQDFWVLLNNNAIQSLVTYKCVNISPSQRSVSLWIMSRSETISTIGWSFINTTLINNLDINIDDLREVSRSATACYVLPTIEPGKPIILPGQCNEDISVVQEFNVAAFTGLWHEVASYYSENSENRCTRAQYTANGDVVEVINSQVINESLAIIEGTATVASTDGSARLSVSLFVNGETVQQNLLVLATDYSSYAVSYTCINLPDDTMRVFSWILSRNRLLSESAQAAVNQVIASEITLNNKYFTQSDQSNEGCFFFPDVVAGQPVVFRGGCNASIAVVQDFDPVAYMGIWHDIESYPSVFQTGDCRNANYELTNVVEVLNTQVINQTLDTMRGVAVLVSDDNSAKLEVTFPVADTDVSITTDYWVLSTDYKSYALVYTCLELPATEEKQVWAWKLSRTKELTQSASDSINEAMAQVPVLDQRYFVPVDQSPDGCFYFPEPQSGVPVVFPGQCDENIAVVQDFNLTQFQGTWIEIEAYPKEEVQGQCIRHQYSIGTGNVLNLQSTQIEDQFLQTTNGILSFANANDNSGRLVITLDGGIEIPFWILDTDYVDYALAYSCVNSGDDFRRVFSWKLSRTNVLSGSATTAIANVMSKIDVLGQQYFEHVDQSLDACFYLPDLEPGEPIILVGQCDPNITVAPNFVASSFLGRWRLIESYPSEFQNGECSDATYDLNSNGIIDVRNTEVIDTTLSVINGQATIIDDAKLLPLEYWILDTDYTSYALVYTCLNLDSETRRVWSWKMSRTRSLTPEANAAINQKINTINVLNNRYYEEISHSDEDCFYFPEPSQTPVQFRGQCDPNIQTYQGLWHTIEQYPSFNQEGTCGNAMYQLGEDGVIVFNTEVVNQTLSTITGLAVVASDDGSAKLDVVFPILGTNLTITTSYWVLDTDYDSYSLVYSCEQIDEEYRREATNNINNTISGIQVLDDRYYYEMDQSPDGCFYYPEPQPGVPVVFPGQCDETIDVVQNFNLTQFQGIWHEIEAYPKTEVQGQCVIHEYTENSQSSLNLQTSQVDGQSLITSSGTLSFTSNDNSAKMAININVNGQVINIPFWILSTDYIDYALAYSCVNIGVDTRAVYSWKLSRSQELSENANVQIDETMASVPVLRSDYYEKVDQSADACFYFPELGPNEAVTFRGQCDPNIKVVENFDGVAYMGLWRLIETYHSDFQSGECQEATYILNVDGTVDVINTQVVNENLLTVNGLATVIGDGKLLVNFPGAEEPTEYWIIDTDYTSYSLVYSCRNLDNQRRRVWSWKMSRGVELTDSDRENIDSAMEAIDVIDNRYFYEISHTPASCFYFPEPDSMTPVRFRGQCDLDIPAVSNFDVEKYLGLWHNIQLYPSEFQSGSCSNAYYSIGLEGVDVLNTQVINQTLDTIIGLAVLDSDDGSGKLKVTFPVADTSDTVSTSYWVLATDYISYSLVYTCIQLENSRLVYSWKLSRTKELSLEAEAAINNVTSAIQVLDERYYNTVDQSPSGCFYFPEHQPGVPVNFPGQCDDNINVVQNFSLDQFEGLWHEIEAYPKEQQQGQCINHQFSSGQTGSNTLNLQSTQVANLSLGVNNGVLSFASTDGSARMTITITVEGQEITIPYWILATDYTDYALAYSCVNLANERRAVYSWKLSKNRELSSAANDKINEIIDTIDVLGQQYYEKIDQTDDACFYLPELGPDDSVIFRGQCDENISGVQNFDASLYIGLWRSIETYQSDFQGGTCIQATYIPSDEGVIVYNTQVINQTLDTINGTAIVGSTDGSGLLLVDFPTSPELAKYYILATDYFSYSLVYSCRNINPEQRQVWAWKLSRERELSETANNIIDEVMESINVLDNRYFQNIPQDQAACFYYPEPNGKPVTFRGQCDESVAVVQNFNVEAYQGVWYDIESFPQNFQTGTCPTATYTLNDEGTVDVYNTQVVNQQLDEISAVAVLATDDGSAKLDVTFPIAGTDLTITTPYWVLATDYSNYSLVYSCEKITEDSYRVSSWKLSREKELSNDAISAMAEAQQNVKELLDIYYEERGHTEENCFFYPDNNGGPVILDGQCEDADDVDVVTDFDANSFSGTWYEIERFPSEIQNGECVANQFESNQNGFAINKTIIYNERLQTFTGQATLSPDNRGVLSISLSNGVDTINGNLFVLDTDYVDYALLYSCRNVNNEQKQVYSWKVSRNQNELSQNANVNIDAIVTDRRFLFQNYYEKTEQDSSACFYYPVFDGPQTSIKLPGLCNTSITGIPNFDAASYLGLWYEISSYPEPNQIGECARALYAPGNNVVDVTNTQVANRTLLSQTGSAVVASTDGSGLLTVTFVVNGETRTASYYILATDYASYSLVYNCRNLEDGRREVFSWKLSRTKTLSDSASAAIDTAIGSTQGLLEDYYEPTSQSDEDCFYVPEFVSDQTLRFRGRCDQFTGTFQNFESQKYLNKRWHEIARYPSDENGGNCVSTSYQTSGNTITFEGTRVFGINDGRVTSGTATMNANGQIQRTYADGSMEILWVLATDYDTYSLLLSCEDIDDEYMQVWSAKHSSTRSLSSEAENALAPVIDDNDLLYDEFFMDVDQSDSACFFYPTQDGQSVILPGQCDVNIQTEQDFDLTAYTGTWYQIERYPYPQVSADSTCIGTRYTQQSDNELDVLNWEINDGDLNTIPGVATLESANNATILKVVLQTDPDDEEATVTANVYVLKTDYVSYSLVYTCENIDEYHRTVVAIKLSRTRSLPSAAQNEINSFMATRDELHQPFFIQVTHNEECEDPSSSYLIKSSIIVTLLCLIIQTLI</sequence>
<feature type="domain" description="Lipocalin/cytosolic fatty-acid binding" evidence="7">
    <location>
        <begin position="1629"/>
        <end position="1766"/>
    </location>
</feature>
<feature type="domain" description="Lipocalin/cytosolic fatty-acid binding" evidence="7">
    <location>
        <begin position="1092"/>
        <end position="1208"/>
    </location>
</feature>
<protein>
    <recommendedName>
        <fullName evidence="7 8">Lipocalin/cytosolic fatty-acid binding domain-containing protein</fullName>
    </recommendedName>
</protein>
<dbReference type="PROSITE" id="PS00213">
    <property type="entry name" value="LIPOCALIN"/>
    <property type="match status" value="3"/>
</dbReference>
<dbReference type="GO" id="GO:0031409">
    <property type="term" value="F:pigment binding"/>
    <property type="evidence" value="ECO:0007669"/>
    <property type="project" value="InterPro"/>
</dbReference>
<keyword evidence="10" id="KW-1185">Reference proteome</keyword>
<feature type="domain" description="Lipocalin/cytosolic fatty-acid binding" evidence="7">
    <location>
        <begin position="1813"/>
        <end position="1941"/>
    </location>
</feature>
<evidence type="ECO:0000256" key="3">
    <source>
        <dbReference type="ARBA" id="ARBA00022729"/>
    </source>
</evidence>
<keyword evidence="4" id="KW-1015">Disulfide bond</keyword>
<dbReference type="GO" id="GO:0000302">
    <property type="term" value="P:response to reactive oxygen species"/>
    <property type="evidence" value="ECO:0007669"/>
    <property type="project" value="TreeGrafter"/>
</dbReference>
<evidence type="ECO:0000256" key="5">
    <source>
        <dbReference type="ARBA" id="ARBA00034121"/>
    </source>
</evidence>
<feature type="domain" description="Lipocalin/cytosolic fatty-acid binding" evidence="8">
    <location>
        <begin position="1440"/>
        <end position="1563"/>
    </location>
</feature>
<dbReference type="InterPro" id="IPR022272">
    <property type="entry name" value="Lipocalin_CS"/>
</dbReference>
<evidence type="ECO:0000256" key="1">
    <source>
        <dbReference type="ARBA" id="ARBA00004613"/>
    </source>
</evidence>
<dbReference type="SUPFAM" id="SSF50814">
    <property type="entry name" value="Lipocalins"/>
    <property type="match status" value="16"/>
</dbReference>
<feature type="signal peptide" evidence="6">
    <location>
        <begin position="1"/>
        <end position="33"/>
    </location>
</feature>
<evidence type="ECO:0000256" key="2">
    <source>
        <dbReference type="ARBA" id="ARBA00022525"/>
    </source>
</evidence>
<dbReference type="Pfam" id="PF00061">
    <property type="entry name" value="Lipocalin"/>
    <property type="match status" value="8"/>
</dbReference>
<dbReference type="GO" id="GO:0006629">
    <property type="term" value="P:lipid metabolic process"/>
    <property type="evidence" value="ECO:0007669"/>
    <property type="project" value="TreeGrafter"/>
</dbReference>
<evidence type="ECO:0000256" key="6">
    <source>
        <dbReference type="SAM" id="SignalP"/>
    </source>
</evidence>
<gene>
    <name evidence="9" type="ORF">DIATSA_LOCUS7189</name>
</gene>
<evidence type="ECO:0000259" key="8">
    <source>
        <dbReference type="Pfam" id="PF08212"/>
    </source>
</evidence>
<reference evidence="9" key="1">
    <citation type="submission" date="2021-12" db="EMBL/GenBank/DDBJ databases">
        <authorList>
            <person name="King R."/>
        </authorList>
    </citation>
    <scope>NUCLEOTIDE SEQUENCE</scope>
</reference>
<feature type="domain" description="Lipocalin/cytosolic fatty-acid binding" evidence="8">
    <location>
        <begin position="1979"/>
        <end position="2110"/>
    </location>
</feature>
<dbReference type="Gene3D" id="2.40.128.20">
    <property type="match status" value="16"/>
</dbReference>
<dbReference type="InterPro" id="IPR005657">
    <property type="entry name" value="Triabi/Procalin"/>
</dbReference>
<dbReference type="EMBL" id="OU893333">
    <property type="protein sequence ID" value="CAG9789457.1"/>
    <property type="molecule type" value="Genomic_DNA"/>
</dbReference>
<dbReference type="GO" id="GO:0030682">
    <property type="term" value="P:symbiont-mediated perturbation of host defenses"/>
    <property type="evidence" value="ECO:0007669"/>
    <property type="project" value="InterPro"/>
</dbReference>
<dbReference type="OrthoDB" id="565904at2759"/>
<name>A0A9N9WE93_9NEOP</name>
<accession>A0A9N9WE93</accession>
<dbReference type="Pfam" id="PF03973">
    <property type="entry name" value="Triabin"/>
    <property type="match status" value="1"/>
</dbReference>
<organism evidence="9 10">
    <name type="scientific">Diatraea saccharalis</name>
    <name type="common">sugarcane borer</name>
    <dbReference type="NCBI Taxonomy" id="40085"/>
    <lineage>
        <taxon>Eukaryota</taxon>
        <taxon>Metazoa</taxon>
        <taxon>Ecdysozoa</taxon>
        <taxon>Arthropoda</taxon>
        <taxon>Hexapoda</taxon>
        <taxon>Insecta</taxon>
        <taxon>Pterygota</taxon>
        <taxon>Neoptera</taxon>
        <taxon>Endopterygota</taxon>
        <taxon>Lepidoptera</taxon>
        <taxon>Glossata</taxon>
        <taxon>Ditrysia</taxon>
        <taxon>Pyraloidea</taxon>
        <taxon>Crambidae</taxon>
        <taxon>Crambinae</taxon>
        <taxon>Diatraea</taxon>
    </lineage>
</organism>
<feature type="domain" description="Lipocalin/cytosolic fatty-acid binding" evidence="8">
    <location>
        <begin position="920"/>
        <end position="1014"/>
    </location>
</feature>
<feature type="domain" description="Lipocalin/cytosolic fatty-acid binding" evidence="7">
    <location>
        <begin position="588"/>
        <end position="711"/>
    </location>
</feature>
<dbReference type="InterPro" id="IPR003057">
    <property type="entry name" value="Invtbrt_color"/>
</dbReference>
<dbReference type="Proteomes" id="UP001153714">
    <property type="component" value="Chromosome 2"/>
</dbReference>
<feature type="domain" description="Lipocalin/cytosolic fatty-acid binding" evidence="8">
    <location>
        <begin position="2695"/>
        <end position="2793"/>
    </location>
</feature>
<dbReference type="InterPro" id="IPR000566">
    <property type="entry name" value="Lipocln_cytosolic_FA-bd_dom"/>
</dbReference>
<feature type="domain" description="Lipocalin/cytosolic fatty-acid binding" evidence="7">
    <location>
        <begin position="2348"/>
        <end position="2468"/>
    </location>
</feature>
<evidence type="ECO:0000256" key="4">
    <source>
        <dbReference type="ARBA" id="ARBA00023157"/>
    </source>
</evidence>
<comment type="subcellular location">
    <subcellularLocation>
        <location evidence="1">Secreted</location>
    </subcellularLocation>
</comment>
<keyword evidence="2" id="KW-0964">Secreted</keyword>
<dbReference type="PRINTS" id="PR01273">
    <property type="entry name" value="INVTBRTCOLOR"/>
</dbReference>
<feature type="domain" description="Lipocalin/cytosolic fatty-acid binding" evidence="8">
    <location>
        <begin position="405"/>
        <end position="533"/>
    </location>
</feature>
<dbReference type="GO" id="GO:0005737">
    <property type="term" value="C:cytoplasm"/>
    <property type="evidence" value="ECO:0007669"/>
    <property type="project" value="TreeGrafter"/>
</dbReference>
<reference evidence="9" key="2">
    <citation type="submission" date="2022-10" db="EMBL/GenBank/DDBJ databases">
        <authorList>
            <consortium name="ENA_rothamsted_submissions"/>
            <consortium name="culmorum"/>
            <person name="King R."/>
        </authorList>
    </citation>
    <scope>NUCLEOTIDE SEQUENCE</scope>
</reference>
<dbReference type="GO" id="GO:0005576">
    <property type="term" value="C:extracellular region"/>
    <property type="evidence" value="ECO:0007669"/>
    <property type="project" value="UniProtKB-SubCell"/>
</dbReference>
<dbReference type="PANTHER" id="PTHR10612:SF62">
    <property type="entry name" value="LIPOCALIN_CYTOSOLIC FATTY-ACID BINDING DOMAIN-CONTAINING PROTEIN"/>
    <property type="match status" value="1"/>
</dbReference>
<proteinExistence type="inferred from homology"/>
<feature type="domain" description="Lipocalin/cytosolic fatty-acid binding" evidence="7">
    <location>
        <begin position="1285"/>
        <end position="1400"/>
    </location>
</feature>